<dbReference type="EMBL" id="CM055740">
    <property type="protein sequence ID" value="KAJ8002497.1"/>
    <property type="molecule type" value="Genomic_DNA"/>
</dbReference>
<name>A0ACC2GG27_DALPE</name>
<comment type="caution">
    <text evidence="1">The sequence shown here is derived from an EMBL/GenBank/DDBJ whole genome shotgun (WGS) entry which is preliminary data.</text>
</comment>
<protein>
    <submittedName>
        <fullName evidence="1">Uncharacterized protein</fullName>
    </submittedName>
</protein>
<keyword evidence="2" id="KW-1185">Reference proteome</keyword>
<sequence>MHPREEGYNWFSGDGTKASRIDYLFTRDCPPSDAKITPVFFSDHSMLSCTLSLGPGVTIGRGLWKLNCSLLEDKEITSLYREQFTQWQTLRDSVDSRALWWDLVKGEVIHPDQACAIPGRKITDSLGSKWERLRREVVKRSKAKGGKGLPDLYLFLGSRYTDLYMTLATSPASNSKTGALVRFWLGSYLRPLKLIPVDLRVPVSFQLPTQYNVIKTFLKPFALEREPVSFN</sequence>
<accession>A0ACC2GG27</accession>
<evidence type="ECO:0000313" key="1">
    <source>
        <dbReference type="EMBL" id="KAJ8002497.1"/>
    </source>
</evidence>
<evidence type="ECO:0000313" key="2">
    <source>
        <dbReference type="Proteomes" id="UP001157502"/>
    </source>
</evidence>
<gene>
    <name evidence="1" type="ORF">DPEC_G00159520</name>
</gene>
<organism evidence="1 2">
    <name type="scientific">Dallia pectoralis</name>
    <name type="common">Alaska blackfish</name>
    <dbReference type="NCBI Taxonomy" id="75939"/>
    <lineage>
        <taxon>Eukaryota</taxon>
        <taxon>Metazoa</taxon>
        <taxon>Chordata</taxon>
        <taxon>Craniata</taxon>
        <taxon>Vertebrata</taxon>
        <taxon>Euteleostomi</taxon>
        <taxon>Actinopterygii</taxon>
        <taxon>Neopterygii</taxon>
        <taxon>Teleostei</taxon>
        <taxon>Protacanthopterygii</taxon>
        <taxon>Esociformes</taxon>
        <taxon>Umbridae</taxon>
        <taxon>Dallia</taxon>
    </lineage>
</organism>
<dbReference type="Proteomes" id="UP001157502">
    <property type="component" value="Chromosome 13"/>
</dbReference>
<reference evidence="1" key="1">
    <citation type="submission" date="2021-05" db="EMBL/GenBank/DDBJ databases">
        <authorList>
            <person name="Pan Q."/>
            <person name="Jouanno E."/>
            <person name="Zahm M."/>
            <person name="Klopp C."/>
            <person name="Cabau C."/>
            <person name="Louis A."/>
            <person name="Berthelot C."/>
            <person name="Parey E."/>
            <person name="Roest Crollius H."/>
            <person name="Montfort J."/>
            <person name="Robinson-Rechavi M."/>
            <person name="Bouchez O."/>
            <person name="Lampietro C."/>
            <person name="Lopez Roques C."/>
            <person name="Donnadieu C."/>
            <person name="Postlethwait J."/>
            <person name="Bobe J."/>
            <person name="Dillon D."/>
            <person name="Chandos A."/>
            <person name="von Hippel F."/>
            <person name="Guiguen Y."/>
        </authorList>
    </citation>
    <scope>NUCLEOTIDE SEQUENCE</scope>
    <source>
        <strain evidence="1">YG-Jan2019</strain>
    </source>
</reference>
<proteinExistence type="predicted"/>